<name>A0AAV6VCE8_9ARAC</name>
<dbReference type="AlphaFoldDB" id="A0AAV6VCE8"/>
<dbReference type="Pfam" id="PF00400">
    <property type="entry name" value="WD40"/>
    <property type="match status" value="1"/>
</dbReference>
<reference evidence="7 8" key="1">
    <citation type="journal article" date="2022" name="Nat. Ecol. Evol.">
        <title>A masculinizing supergene underlies an exaggerated male reproductive morph in a spider.</title>
        <authorList>
            <person name="Hendrickx F."/>
            <person name="De Corte Z."/>
            <person name="Sonet G."/>
            <person name="Van Belleghem S.M."/>
            <person name="Kostlbacher S."/>
            <person name="Vangestel C."/>
        </authorList>
    </citation>
    <scope>NUCLEOTIDE SEQUENCE [LARGE SCALE GENOMIC DNA]</scope>
    <source>
        <strain evidence="7">W744_W776</strain>
    </source>
</reference>
<keyword evidence="8" id="KW-1185">Reference proteome</keyword>
<dbReference type="PANTHER" id="PTHR44267:SF1">
    <property type="entry name" value="WD REPEAT-CONTAINING PROTEIN 43"/>
    <property type="match status" value="1"/>
</dbReference>
<dbReference type="SMART" id="SM00320">
    <property type="entry name" value="WD40"/>
    <property type="match status" value="3"/>
</dbReference>
<dbReference type="GO" id="GO:0005730">
    <property type="term" value="C:nucleolus"/>
    <property type="evidence" value="ECO:0007669"/>
    <property type="project" value="TreeGrafter"/>
</dbReference>
<organism evidence="7 8">
    <name type="scientific">Oedothorax gibbosus</name>
    <dbReference type="NCBI Taxonomy" id="931172"/>
    <lineage>
        <taxon>Eukaryota</taxon>
        <taxon>Metazoa</taxon>
        <taxon>Ecdysozoa</taxon>
        <taxon>Arthropoda</taxon>
        <taxon>Chelicerata</taxon>
        <taxon>Arachnida</taxon>
        <taxon>Araneae</taxon>
        <taxon>Araneomorphae</taxon>
        <taxon>Entelegynae</taxon>
        <taxon>Araneoidea</taxon>
        <taxon>Linyphiidae</taxon>
        <taxon>Erigoninae</taxon>
        <taxon>Oedothorax</taxon>
    </lineage>
</organism>
<dbReference type="PANTHER" id="PTHR44267">
    <property type="entry name" value="WD REPEAT-CONTAINING PROTEIN 43"/>
    <property type="match status" value="1"/>
</dbReference>
<comment type="caution">
    <text evidence="7">The sequence shown here is derived from an EMBL/GenBank/DDBJ whole genome shotgun (WGS) entry which is preliminary data.</text>
</comment>
<dbReference type="InterPro" id="IPR036322">
    <property type="entry name" value="WD40_repeat_dom_sf"/>
</dbReference>
<sequence>MQVQKKAVFSPNGEYFAFADGQGLLKIWDTSSNIVKKQHALHSSVNFVCSSLTWGPSIEKNSKENSDDIRPLEHQCLIIGTETGEVLLYDLIADKFCSLFVTSHSDAVTDLCWYADTNSLFSCSKDQSIAIWDVVSGKLISKWQADDEPLHSICVIDSNNMLSASTSILWWNIEEQTVIKKFSGHDSQILTLLPAISTDKSSNSYFLSVAGGESKISAWRLHAKNSVNAVASFNLPDDLLGIDVTRFFSKENPLLLSAVMKSGALLLFKHVLNGRTRKNLMPQSTLCITSKPTGNTTKSSSIPIIASKFTDNSSSCVVAYGDIENPVFEKVNIEDCPKNLTLSRDKHVVQNNSPEISQVKIYNKLGEYISANGNVSSLSSLHSSPKRRKQKDPDENFDSSQAEKLTNHNDLSEEHDEMPNMSTSKKKPQRKVLPVKNYKIKKETILSDPTNMANSLVQGLQTENRALLNMVLLCSDDRLIRESVVLLPLECLKSLLTEIHSKLINPEERSIYSSRKWLKEILSNNIEYLRNCQELQNILNQLKDFIDQQRVSDTLTKLSKLKGLLHLQRIQLSSINCDSSDSDTQESMET</sequence>
<evidence type="ECO:0000256" key="2">
    <source>
        <dbReference type="ARBA" id="ARBA00022574"/>
    </source>
</evidence>
<dbReference type="InterPro" id="IPR015943">
    <property type="entry name" value="WD40/YVTN_repeat-like_dom_sf"/>
</dbReference>
<accession>A0AAV6VCE8</accession>
<dbReference type="PROSITE" id="PS50294">
    <property type="entry name" value="WD_REPEATS_REGION"/>
    <property type="match status" value="1"/>
</dbReference>
<evidence type="ECO:0000313" key="7">
    <source>
        <dbReference type="EMBL" id="KAG8193655.1"/>
    </source>
</evidence>
<keyword evidence="3" id="KW-0677">Repeat</keyword>
<proteinExistence type="predicted"/>
<dbReference type="EMBL" id="JAFNEN010000116">
    <property type="protein sequence ID" value="KAG8193655.1"/>
    <property type="molecule type" value="Genomic_DNA"/>
</dbReference>
<dbReference type="InterPro" id="IPR001680">
    <property type="entry name" value="WD40_rpt"/>
</dbReference>
<evidence type="ECO:0008006" key="9">
    <source>
        <dbReference type="Google" id="ProtNLM"/>
    </source>
</evidence>
<dbReference type="InterPro" id="IPR019775">
    <property type="entry name" value="WD40_repeat_CS"/>
</dbReference>
<keyword evidence="4" id="KW-0539">Nucleus</keyword>
<keyword evidence="2 5" id="KW-0853">WD repeat</keyword>
<dbReference type="PROSITE" id="PS50082">
    <property type="entry name" value="WD_REPEATS_2"/>
    <property type="match status" value="1"/>
</dbReference>
<dbReference type="Proteomes" id="UP000827092">
    <property type="component" value="Unassembled WGS sequence"/>
</dbReference>
<dbReference type="InterPro" id="IPR052414">
    <property type="entry name" value="U3_snoRNA-assoc_WDR"/>
</dbReference>
<dbReference type="Gene3D" id="2.130.10.10">
    <property type="entry name" value="YVTN repeat-like/Quinoprotein amine dehydrogenase"/>
    <property type="match status" value="1"/>
</dbReference>
<comment type="subcellular location">
    <subcellularLocation>
        <location evidence="1">Nucleus</location>
    </subcellularLocation>
</comment>
<gene>
    <name evidence="7" type="ORF">JTE90_024018</name>
</gene>
<evidence type="ECO:0000256" key="4">
    <source>
        <dbReference type="ARBA" id="ARBA00023242"/>
    </source>
</evidence>
<protein>
    <recommendedName>
        <fullName evidence="9">WD repeat-containing protein 43</fullName>
    </recommendedName>
</protein>
<evidence type="ECO:0000313" key="8">
    <source>
        <dbReference type="Proteomes" id="UP000827092"/>
    </source>
</evidence>
<evidence type="ECO:0000256" key="3">
    <source>
        <dbReference type="ARBA" id="ARBA00022737"/>
    </source>
</evidence>
<evidence type="ECO:0000256" key="1">
    <source>
        <dbReference type="ARBA" id="ARBA00004123"/>
    </source>
</evidence>
<evidence type="ECO:0000256" key="6">
    <source>
        <dbReference type="SAM" id="MobiDB-lite"/>
    </source>
</evidence>
<dbReference type="SUPFAM" id="SSF50978">
    <property type="entry name" value="WD40 repeat-like"/>
    <property type="match status" value="1"/>
</dbReference>
<evidence type="ECO:0000256" key="5">
    <source>
        <dbReference type="PROSITE-ProRule" id="PRU00221"/>
    </source>
</evidence>
<feature type="region of interest" description="Disordered" evidence="6">
    <location>
        <begin position="377"/>
        <end position="433"/>
    </location>
</feature>
<dbReference type="PROSITE" id="PS00678">
    <property type="entry name" value="WD_REPEATS_1"/>
    <property type="match status" value="1"/>
</dbReference>
<feature type="repeat" description="WD" evidence="5">
    <location>
        <begin position="101"/>
        <end position="142"/>
    </location>
</feature>
<dbReference type="GO" id="GO:0000462">
    <property type="term" value="P:maturation of SSU-rRNA from tricistronic rRNA transcript (SSU-rRNA, 5.8S rRNA, LSU-rRNA)"/>
    <property type="evidence" value="ECO:0007669"/>
    <property type="project" value="TreeGrafter"/>
</dbReference>